<evidence type="ECO:0000259" key="6">
    <source>
        <dbReference type="Pfam" id="PF00933"/>
    </source>
</evidence>
<name>A0A1B9F7L8_9BACT</name>
<dbReference type="SUPFAM" id="SSF51445">
    <property type="entry name" value="(Trans)glycosidases"/>
    <property type="match status" value="1"/>
</dbReference>
<dbReference type="RefSeq" id="WP_067616535.1">
    <property type="nucleotide sequence ID" value="NZ_MAGO01000003.1"/>
</dbReference>
<comment type="caution">
    <text evidence="7">The sequence shown here is derived from an EMBL/GenBank/DDBJ whole genome shotgun (WGS) entry which is preliminary data.</text>
</comment>
<dbReference type="InterPro" id="IPR036962">
    <property type="entry name" value="Glyco_hydro_3_N_sf"/>
</dbReference>
<proteinExistence type="inferred from homology"/>
<dbReference type="STRING" id="1156395.DBT_0769"/>
<evidence type="ECO:0000256" key="4">
    <source>
        <dbReference type="ARBA" id="ARBA00022801"/>
    </source>
</evidence>
<dbReference type="GO" id="GO:0005975">
    <property type="term" value="P:carbohydrate metabolic process"/>
    <property type="evidence" value="ECO:0007669"/>
    <property type="project" value="InterPro"/>
</dbReference>
<dbReference type="EC" id="3.2.1.52" evidence="3"/>
<dbReference type="PANTHER" id="PTHR30480">
    <property type="entry name" value="BETA-HEXOSAMINIDASE-RELATED"/>
    <property type="match status" value="1"/>
</dbReference>
<dbReference type="AlphaFoldDB" id="A0A1B9F7L8"/>
<accession>A0A1B9F7L8</accession>
<dbReference type="InterPro" id="IPR050226">
    <property type="entry name" value="NagZ_Beta-hexosaminidase"/>
</dbReference>
<dbReference type="Gene3D" id="3.20.20.300">
    <property type="entry name" value="Glycoside hydrolase, family 3, N-terminal domain"/>
    <property type="match status" value="1"/>
</dbReference>
<dbReference type="GO" id="GO:0009254">
    <property type="term" value="P:peptidoglycan turnover"/>
    <property type="evidence" value="ECO:0007669"/>
    <property type="project" value="TreeGrafter"/>
</dbReference>
<keyword evidence="4" id="KW-0378">Hydrolase</keyword>
<dbReference type="InterPro" id="IPR017853">
    <property type="entry name" value="GH"/>
</dbReference>
<dbReference type="OrthoDB" id="9781691at2"/>
<feature type="domain" description="Glycoside hydrolase family 3 N-terminal" evidence="6">
    <location>
        <begin position="22"/>
        <end position="323"/>
    </location>
</feature>
<evidence type="ECO:0000313" key="8">
    <source>
        <dbReference type="Proteomes" id="UP000093080"/>
    </source>
</evidence>
<dbReference type="PANTHER" id="PTHR30480:SF13">
    <property type="entry name" value="BETA-HEXOSAMINIDASE"/>
    <property type="match status" value="1"/>
</dbReference>
<dbReference type="Pfam" id="PF00933">
    <property type="entry name" value="Glyco_hydro_3"/>
    <property type="match status" value="1"/>
</dbReference>
<protein>
    <recommendedName>
        <fullName evidence="3">beta-N-acetylhexosaminidase</fullName>
        <ecNumber evidence="3">3.2.1.52</ecNumber>
    </recommendedName>
</protein>
<dbReference type="GO" id="GO:0004563">
    <property type="term" value="F:beta-N-acetylhexosaminidase activity"/>
    <property type="evidence" value="ECO:0007669"/>
    <property type="project" value="UniProtKB-EC"/>
</dbReference>
<keyword evidence="8" id="KW-1185">Reference proteome</keyword>
<evidence type="ECO:0000256" key="1">
    <source>
        <dbReference type="ARBA" id="ARBA00001231"/>
    </source>
</evidence>
<evidence type="ECO:0000313" key="7">
    <source>
        <dbReference type="EMBL" id="OCC15844.1"/>
    </source>
</evidence>
<comment type="catalytic activity">
    <reaction evidence="1">
        <text>Hydrolysis of terminal non-reducing N-acetyl-D-hexosamine residues in N-acetyl-beta-D-hexosaminides.</text>
        <dbReference type="EC" id="3.2.1.52"/>
    </reaction>
</comment>
<dbReference type="InterPro" id="IPR001764">
    <property type="entry name" value="Glyco_hydro_3_N"/>
</dbReference>
<dbReference type="EMBL" id="MAGO01000003">
    <property type="protein sequence ID" value="OCC15844.1"/>
    <property type="molecule type" value="Genomic_DNA"/>
</dbReference>
<evidence type="ECO:0000256" key="3">
    <source>
        <dbReference type="ARBA" id="ARBA00012663"/>
    </source>
</evidence>
<evidence type="ECO:0000256" key="5">
    <source>
        <dbReference type="ARBA" id="ARBA00023295"/>
    </source>
</evidence>
<dbReference type="Proteomes" id="UP000093080">
    <property type="component" value="Unassembled WGS sequence"/>
</dbReference>
<sequence length="330" mass="36796">MLDILCHNLCVGIPEEGLIPEFRSFLKEYRPGNFIVFKRNAKEGPTGLRDLIGELKIALKELKMPPPYVCVDQEGGRVSRLGSPHWPSLPSFSEIAQKADPQNAVKDVASLCAFMLKDVGINVNFSPCLDLKEDGAPVVMNERTFSKDPAEVATLGRIYLKTLQDAGILTVAKHFPGIGGINFDPHEDIAYSELNETRQKDALLPFKAAIEEQVFGVMTSHVLFPQYDPNNIVTFSKTVVDMLRKQLSFQGILFTDDLFMGAVRKHFGLGTSGALALRAGYDILLYCHDIGETARAIDELIKIIEDDDYIMQRLIESSCRILTSKQKFLE</sequence>
<comment type="similarity">
    <text evidence="2">Belongs to the glycosyl hydrolase 3 family.</text>
</comment>
<reference evidence="7 8" key="1">
    <citation type="submission" date="2016-06" db="EMBL/GenBank/DDBJ databases">
        <title>Respiratory ammonification of nitrate coupled to the oxidation of elemental sulfur in deep-sea autotrophic thermophilic bacteria.</title>
        <authorList>
            <person name="Slobodkina G.B."/>
            <person name="Mardanov A.V."/>
            <person name="Ravin N.V."/>
            <person name="Frolova A.A."/>
            <person name="Viryasiv M.B."/>
            <person name="Chernyh N.A."/>
            <person name="Bonch-Osmolovskaya E.A."/>
            <person name="Slobodkin A.I."/>
        </authorList>
    </citation>
    <scope>NUCLEOTIDE SEQUENCE [LARGE SCALE GENOMIC DNA]</scope>
    <source>
        <strain evidence="7 8">S69</strain>
    </source>
</reference>
<gene>
    <name evidence="7" type="ORF">DBT_0769</name>
</gene>
<organism evidence="7 8">
    <name type="scientific">Dissulfuribacter thermophilus</name>
    <dbReference type="NCBI Taxonomy" id="1156395"/>
    <lineage>
        <taxon>Bacteria</taxon>
        <taxon>Pseudomonadati</taxon>
        <taxon>Thermodesulfobacteriota</taxon>
        <taxon>Dissulfuribacteria</taxon>
        <taxon>Dissulfuribacterales</taxon>
        <taxon>Dissulfuribacteraceae</taxon>
        <taxon>Dissulfuribacter</taxon>
    </lineage>
</organism>
<evidence type="ECO:0000256" key="2">
    <source>
        <dbReference type="ARBA" id="ARBA00005336"/>
    </source>
</evidence>
<keyword evidence="5" id="KW-0326">Glycosidase</keyword>